<keyword evidence="4" id="KW-1185">Reference proteome</keyword>
<evidence type="ECO:0000313" key="3">
    <source>
        <dbReference type="EMBL" id="KAF2011316.1"/>
    </source>
</evidence>
<keyword evidence="1" id="KW-0175">Coiled coil</keyword>
<dbReference type="Proteomes" id="UP000799778">
    <property type="component" value="Unassembled WGS sequence"/>
</dbReference>
<accession>A0A6A5XEQ2</accession>
<feature type="compositionally biased region" description="Basic and acidic residues" evidence="2">
    <location>
        <begin position="375"/>
        <end position="385"/>
    </location>
</feature>
<evidence type="ECO:0000256" key="1">
    <source>
        <dbReference type="SAM" id="Coils"/>
    </source>
</evidence>
<feature type="region of interest" description="Disordered" evidence="2">
    <location>
        <begin position="311"/>
        <end position="393"/>
    </location>
</feature>
<organism evidence="3 4">
    <name type="scientific">Aaosphaeria arxii CBS 175.79</name>
    <dbReference type="NCBI Taxonomy" id="1450172"/>
    <lineage>
        <taxon>Eukaryota</taxon>
        <taxon>Fungi</taxon>
        <taxon>Dikarya</taxon>
        <taxon>Ascomycota</taxon>
        <taxon>Pezizomycotina</taxon>
        <taxon>Dothideomycetes</taxon>
        <taxon>Pleosporomycetidae</taxon>
        <taxon>Pleosporales</taxon>
        <taxon>Pleosporales incertae sedis</taxon>
        <taxon>Aaosphaeria</taxon>
    </lineage>
</organism>
<protein>
    <submittedName>
        <fullName evidence="3">Uncharacterized protein</fullName>
    </submittedName>
</protein>
<evidence type="ECO:0000313" key="4">
    <source>
        <dbReference type="Proteomes" id="UP000799778"/>
    </source>
</evidence>
<evidence type="ECO:0000256" key="2">
    <source>
        <dbReference type="SAM" id="MobiDB-lite"/>
    </source>
</evidence>
<name>A0A6A5XEQ2_9PLEO</name>
<dbReference type="AlphaFoldDB" id="A0A6A5XEQ2"/>
<sequence>MENNAMKLLMKFNESNIALIEEVEEIHWEKSDDDGFEGCSPGDFTEIKSLTPYKNVEKDVESGKEPEFIFRKIKFNYKLVGRIYLHMITTIKEFQSWKGESDKEALANREQLEDLLEDLALCHAEEESNAKFEEKTRTDAERRIQEFERQASVAKAEFYKIKAELQGEQKLKEHVRCLEEELAALKGTVSTYRHKNKELESNLKSQRNDLQEMRFRLANSEAVVREYEEAAAGLRQNCEAAEQRASDLEAQFQNKCSGCTAPETTTVLAPSSVRVLVPKGAVERIRVEPVGSKQQAEQFDDSVENLYNVGETVKEKKRRPKRDQRKKNFISFAEPSHRPEPGQPESCRPESTQSEASATEDEPQETSIPIPYIHRNLDPSKRDENFPPLPLDSQSSMKQVIRTTVMFLGAVLGAQTTQRGTIGFIPFEFHFAENVEKFLVD</sequence>
<dbReference type="EMBL" id="ML978074">
    <property type="protein sequence ID" value="KAF2011316.1"/>
    <property type="molecule type" value="Genomic_DNA"/>
</dbReference>
<feature type="coiled-coil region" evidence="1">
    <location>
        <begin position="123"/>
        <end position="251"/>
    </location>
</feature>
<gene>
    <name evidence="3" type="ORF">BU24DRAFT_412993</name>
</gene>
<dbReference type="RefSeq" id="XP_033379655.1">
    <property type="nucleotide sequence ID" value="XM_033526134.1"/>
</dbReference>
<reference evidence="3" key="1">
    <citation type="journal article" date="2020" name="Stud. Mycol.">
        <title>101 Dothideomycetes genomes: a test case for predicting lifestyles and emergence of pathogens.</title>
        <authorList>
            <person name="Haridas S."/>
            <person name="Albert R."/>
            <person name="Binder M."/>
            <person name="Bloem J."/>
            <person name="Labutti K."/>
            <person name="Salamov A."/>
            <person name="Andreopoulos B."/>
            <person name="Baker S."/>
            <person name="Barry K."/>
            <person name="Bills G."/>
            <person name="Bluhm B."/>
            <person name="Cannon C."/>
            <person name="Castanera R."/>
            <person name="Culley D."/>
            <person name="Daum C."/>
            <person name="Ezra D."/>
            <person name="Gonzalez J."/>
            <person name="Henrissat B."/>
            <person name="Kuo A."/>
            <person name="Liang C."/>
            <person name="Lipzen A."/>
            <person name="Lutzoni F."/>
            <person name="Magnuson J."/>
            <person name="Mondo S."/>
            <person name="Nolan M."/>
            <person name="Ohm R."/>
            <person name="Pangilinan J."/>
            <person name="Park H.-J."/>
            <person name="Ramirez L."/>
            <person name="Alfaro M."/>
            <person name="Sun H."/>
            <person name="Tritt A."/>
            <person name="Yoshinaga Y."/>
            <person name="Zwiers L.-H."/>
            <person name="Turgeon B."/>
            <person name="Goodwin S."/>
            <person name="Spatafora J."/>
            <person name="Crous P."/>
            <person name="Grigoriev I."/>
        </authorList>
    </citation>
    <scope>NUCLEOTIDE SEQUENCE</scope>
    <source>
        <strain evidence="3">CBS 175.79</strain>
    </source>
</reference>
<dbReference type="GeneID" id="54283531"/>
<feature type="compositionally biased region" description="Basic residues" evidence="2">
    <location>
        <begin position="315"/>
        <end position="328"/>
    </location>
</feature>
<proteinExistence type="predicted"/>